<evidence type="ECO:0000313" key="1">
    <source>
        <dbReference type="Proteomes" id="UP000050795"/>
    </source>
</evidence>
<sequence>MNHDWTKFLKTKDLPFIYKPVMLISINFPEEVRTRLTNETLELLISISLRFYKYNILQMSTSHSAPKYYRSILSNLDYSSLDLFCNRIKFTKKLCNWHNHRVSTLRCLHQNAYPKFVAVQSPDNFSRSNNAAEFSERRQSNKFDRVLQLNSNPKHHNFENTSNHKILDTNSLNRHEGVMLDDA</sequence>
<reference evidence="2" key="2">
    <citation type="submission" date="2023-11" db="UniProtKB">
        <authorList>
            <consortium name="WormBaseParasite"/>
        </authorList>
    </citation>
    <scope>IDENTIFICATION</scope>
</reference>
<proteinExistence type="predicted"/>
<dbReference type="Proteomes" id="UP000050795">
    <property type="component" value="Unassembled WGS sequence"/>
</dbReference>
<organism evidence="1 2">
    <name type="scientific">Trichobilharzia regenti</name>
    <name type="common">Nasal bird schistosome</name>
    <dbReference type="NCBI Taxonomy" id="157069"/>
    <lineage>
        <taxon>Eukaryota</taxon>
        <taxon>Metazoa</taxon>
        <taxon>Spiralia</taxon>
        <taxon>Lophotrochozoa</taxon>
        <taxon>Platyhelminthes</taxon>
        <taxon>Trematoda</taxon>
        <taxon>Digenea</taxon>
        <taxon>Strigeidida</taxon>
        <taxon>Schistosomatoidea</taxon>
        <taxon>Schistosomatidae</taxon>
        <taxon>Trichobilharzia</taxon>
    </lineage>
</organism>
<evidence type="ECO:0000313" key="2">
    <source>
        <dbReference type="WBParaSite" id="TREG1_141600.1"/>
    </source>
</evidence>
<dbReference type="AlphaFoldDB" id="A0AA85JC88"/>
<accession>A0AA85JC88</accession>
<keyword evidence="1" id="KW-1185">Reference proteome</keyword>
<protein>
    <submittedName>
        <fullName evidence="2">Uncharacterized protein</fullName>
    </submittedName>
</protein>
<dbReference type="WBParaSite" id="TREG1_141600.1">
    <property type="protein sequence ID" value="TREG1_141600.1"/>
    <property type="gene ID" value="TREG1_141600"/>
</dbReference>
<name>A0AA85JC88_TRIRE</name>
<reference evidence="1" key="1">
    <citation type="submission" date="2022-06" db="EMBL/GenBank/DDBJ databases">
        <authorList>
            <person name="Berger JAMES D."/>
            <person name="Berger JAMES D."/>
        </authorList>
    </citation>
    <scope>NUCLEOTIDE SEQUENCE [LARGE SCALE GENOMIC DNA]</scope>
</reference>